<sequence>MKQPHQTVIESAFEIDAAIAWHDGDTRATIAALLEDRQHLREQLAMAFNALSRGPVRGWTPTFDRS</sequence>
<comment type="caution">
    <text evidence="1">The sequence shown here is derived from an EMBL/GenBank/DDBJ whole genome shotgun (WGS) entry which is preliminary data.</text>
</comment>
<dbReference type="EMBL" id="PCDP01000065">
    <property type="protein sequence ID" value="PZM08845.1"/>
    <property type="molecule type" value="Genomic_DNA"/>
</dbReference>
<dbReference type="Proteomes" id="UP000248925">
    <property type="component" value="Unassembled WGS sequence"/>
</dbReference>
<reference evidence="1 2" key="1">
    <citation type="journal article" date="2018" name="Sci. Rep.">
        <title>Rhizobium tumorigenes sp. nov., a novel plant tumorigenic bacterium isolated from cane gall tumors on thornless blackberry.</title>
        <authorList>
            <person name="Kuzmanovi N."/>
            <person name="Smalla K."/>
            <person name="Gronow S."/>
            <person name="PuBawska J."/>
        </authorList>
    </citation>
    <scope>NUCLEOTIDE SEQUENCE [LARGE SCALE GENOMIC DNA]</scope>
    <source>
        <strain evidence="1 2">CCBAU 85046</strain>
    </source>
</reference>
<keyword evidence="2" id="KW-1185">Reference proteome</keyword>
<evidence type="ECO:0000313" key="1">
    <source>
        <dbReference type="EMBL" id="PZM08845.1"/>
    </source>
</evidence>
<dbReference type="AlphaFoldDB" id="A0A2W4CDH4"/>
<evidence type="ECO:0000313" key="2">
    <source>
        <dbReference type="Proteomes" id="UP000248925"/>
    </source>
</evidence>
<accession>A0A2W4CDH4</accession>
<organism evidence="1 2">
    <name type="scientific">Rhizobium tubonense</name>
    <dbReference type="NCBI Taxonomy" id="484088"/>
    <lineage>
        <taxon>Bacteria</taxon>
        <taxon>Pseudomonadati</taxon>
        <taxon>Pseudomonadota</taxon>
        <taxon>Alphaproteobacteria</taxon>
        <taxon>Hyphomicrobiales</taxon>
        <taxon>Rhizobiaceae</taxon>
        <taxon>Rhizobium/Agrobacterium group</taxon>
        <taxon>Rhizobium</taxon>
    </lineage>
</organism>
<protein>
    <recommendedName>
        <fullName evidence="3">Dehydrogenase</fullName>
    </recommendedName>
</protein>
<gene>
    <name evidence="1" type="ORF">CPY51_28180</name>
</gene>
<dbReference type="OrthoDB" id="7924295at2"/>
<evidence type="ECO:0008006" key="3">
    <source>
        <dbReference type="Google" id="ProtNLM"/>
    </source>
</evidence>
<proteinExistence type="predicted"/>
<name>A0A2W4CDH4_9HYPH</name>